<dbReference type="EMBL" id="LFWA01000004">
    <property type="protein sequence ID" value="KTW31741.1"/>
    <property type="molecule type" value="Genomic_DNA"/>
</dbReference>
<evidence type="ECO:0000313" key="1">
    <source>
        <dbReference type="EMBL" id="KTW31741.1"/>
    </source>
</evidence>
<dbReference type="GeneID" id="28939520"/>
<evidence type="ECO:0000313" key="2">
    <source>
        <dbReference type="Proteomes" id="UP000053447"/>
    </source>
</evidence>
<dbReference type="VEuPathDB" id="FungiDB:T551_01002"/>
<protein>
    <submittedName>
        <fullName evidence="1">Uncharacterized protein</fullName>
    </submittedName>
</protein>
<dbReference type="AlphaFoldDB" id="A0A0W4ZTQ5"/>
<gene>
    <name evidence="1" type="ORF">T551_01002</name>
</gene>
<reference evidence="2" key="1">
    <citation type="journal article" date="2016" name="Nat. Commun.">
        <title>Genome analysis of three Pneumocystis species reveals adaptation mechanisms to life exclusively in mammalian hosts.</title>
        <authorList>
            <person name="Ma L."/>
            <person name="Chen Z."/>
            <person name="Huang D.W."/>
            <person name="Kutty G."/>
            <person name="Ishihara M."/>
            <person name="Wang H."/>
            <person name="Abouelleil A."/>
            <person name="Bishop L."/>
            <person name="Davey E."/>
            <person name="Deng R."/>
            <person name="Deng X."/>
            <person name="Fan L."/>
            <person name="Fantoni G."/>
            <person name="Fitzgerald M."/>
            <person name="Gogineni E."/>
            <person name="Goldberg J.M."/>
            <person name="Handley G."/>
            <person name="Hu X."/>
            <person name="Huber C."/>
            <person name="Jiao X."/>
            <person name="Jones K."/>
            <person name="Levin J.Z."/>
            <person name="Liu Y."/>
            <person name="Macdonald P."/>
            <person name="Melnikov A."/>
            <person name="Raley C."/>
            <person name="Sassi M."/>
            <person name="Sherman B.T."/>
            <person name="Song X."/>
            <person name="Sykes S."/>
            <person name="Tran B."/>
            <person name="Walsh L."/>
            <person name="Xia Y."/>
            <person name="Yang J."/>
            <person name="Young S."/>
            <person name="Zeng Q."/>
            <person name="Zheng X."/>
            <person name="Stephens R."/>
            <person name="Nusbaum C."/>
            <person name="Birren B.W."/>
            <person name="Azadi P."/>
            <person name="Lempicki R.A."/>
            <person name="Cuomo C.A."/>
            <person name="Kovacs J.A."/>
        </authorList>
    </citation>
    <scope>NUCLEOTIDE SEQUENCE [LARGE SCALE GENOMIC DNA]</scope>
    <source>
        <strain evidence="2">RU7</strain>
    </source>
</reference>
<sequence length="74" mass="9186">MKLVNFLEEILVEIKDLDPLIFMNCLWIFEKKKINKIKHIIMFSRSFLDDNKHINLFEFIIKKICYFRNKNMIY</sequence>
<organism evidence="1 2">
    <name type="scientific">Pneumocystis jirovecii (strain RU7)</name>
    <name type="common">Human pneumocystis pneumonia agent</name>
    <dbReference type="NCBI Taxonomy" id="1408657"/>
    <lineage>
        <taxon>Eukaryota</taxon>
        <taxon>Fungi</taxon>
        <taxon>Dikarya</taxon>
        <taxon>Ascomycota</taxon>
        <taxon>Taphrinomycotina</taxon>
        <taxon>Pneumocystomycetes</taxon>
        <taxon>Pneumocystaceae</taxon>
        <taxon>Pneumocystis</taxon>
    </lineage>
</organism>
<proteinExistence type="predicted"/>
<dbReference type="RefSeq" id="XP_018230433.1">
    <property type="nucleotide sequence ID" value="XM_018373265.1"/>
</dbReference>
<comment type="caution">
    <text evidence="1">The sequence shown here is derived from an EMBL/GenBank/DDBJ whole genome shotgun (WGS) entry which is preliminary data.</text>
</comment>
<keyword evidence="2" id="KW-1185">Reference proteome</keyword>
<accession>A0A0W4ZTQ5</accession>
<name>A0A0W4ZTQ5_PNEJ7</name>
<dbReference type="Proteomes" id="UP000053447">
    <property type="component" value="Unassembled WGS sequence"/>
</dbReference>